<keyword evidence="3" id="KW-1185">Reference proteome</keyword>
<keyword evidence="1" id="KW-0812">Transmembrane</keyword>
<dbReference type="Proteomes" id="UP000198734">
    <property type="component" value="Unassembled WGS sequence"/>
</dbReference>
<evidence type="ECO:0000313" key="2">
    <source>
        <dbReference type="EMBL" id="SFQ56408.1"/>
    </source>
</evidence>
<dbReference type="STRING" id="126156.SAMN05421670_2733"/>
<gene>
    <name evidence="2" type="ORF">SAMN05421670_2733</name>
</gene>
<dbReference type="AlphaFoldDB" id="A0A1I5ZIX2"/>
<evidence type="ECO:0000256" key="1">
    <source>
        <dbReference type="SAM" id="Phobius"/>
    </source>
</evidence>
<accession>A0A1I5ZIX2</accession>
<dbReference type="EMBL" id="FOXU01000005">
    <property type="protein sequence ID" value="SFQ56408.1"/>
    <property type="molecule type" value="Genomic_DNA"/>
</dbReference>
<name>A0A1I5ZIX2_9BACI</name>
<keyword evidence="1" id="KW-1133">Transmembrane helix</keyword>
<dbReference type="RefSeq" id="WP_093537438.1">
    <property type="nucleotide sequence ID" value="NZ_FOXU01000005.1"/>
</dbReference>
<evidence type="ECO:0008006" key="4">
    <source>
        <dbReference type="Google" id="ProtNLM"/>
    </source>
</evidence>
<dbReference type="InterPro" id="IPR035406">
    <property type="entry name" value="DUF5412"/>
</dbReference>
<proteinExistence type="predicted"/>
<evidence type="ECO:0000313" key="3">
    <source>
        <dbReference type="Proteomes" id="UP000198734"/>
    </source>
</evidence>
<sequence length="124" mass="14208">MNRKVKVILLVTIIPITVILVLLGIFLYTFFVSMESLPKGEFLVEESSPDGKFTLKAYVTNGGATTSYAVRGELVFNEKNGKTKNIYWNYREEDAEISWVDNDTVIINNHTLNVPKEKYDFRSH</sequence>
<organism evidence="2 3">
    <name type="scientific">Psychrobacillus psychrotolerans</name>
    <dbReference type="NCBI Taxonomy" id="126156"/>
    <lineage>
        <taxon>Bacteria</taxon>
        <taxon>Bacillati</taxon>
        <taxon>Bacillota</taxon>
        <taxon>Bacilli</taxon>
        <taxon>Bacillales</taxon>
        <taxon>Bacillaceae</taxon>
        <taxon>Psychrobacillus</taxon>
    </lineage>
</organism>
<dbReference type="Pfam" id="PF17428">
    <property type="entry name" value="DUF5412"/>
    <property type="match status" value="1"/>
</dbReference>
<reference evidence="3" key="1">
    <citation type="submission" date="2016-10" db="EMBL/GenBank/DDBJ databases">
        <authorList>
            <person name="Varghese N."/>
            <person name="Submissions S."/>
        </authorList>
    </citation>
    <scope>NUCLEOTIDE SEQUENCE [LARGE SCALE GENOMIC DNA]</scope>
    <source>
        <strain evidence="3">DSM 11706</strain>
    </source>
</reference>
<keyword evidence="1" id="KW-0472">Membrane</keyword>
<dbReference type="OrthoDB" id="2357451at2"/>
<protein>
    <recommendedName>
        <fullName evidence="4">DUF5412 domain-containing protein</fullName>
    </recommendedName>
</protein>
<feature type="transmembrane region" description="Helical" evidence="1">
    <location>
        <begin position="7"/>
        <end position="31"/>
    </location>
</feature>